<reference evidence="1 2" key="1">
    <citation type="journal article" date="2020" name="Front. Plant Sci.">
        <title>Isolation of Rhizosphere Bacteria That Improve Quality and Water Stress Tolerance in Greenhouse Ornamentals.</title>
        <authorList>
            <person name="Nordstedt N.P."/>
            <person name="Jones M.L."/>
        </authorList>
    </citation>
    <scope>NUCLEOTIDE SEQUENCE [LARGE SCALE GENOMIC DNA]</scope>
    <source>
        <strain evidence="1 2">C6C2</strain>
    </source>
</reference>
<accession>A0ABX2M9P9</accession>
<dbReference type="Proteomes" id="UP000536746">
    <property type="component" value="Unassembled WGS sequence"/>
</dbReference>
<evidence type="ECO:0000313" key="1">
    <source>
        <dbReference type="EMBL" id="NUU04526.1"/>
    </source>
</evidence>
<dbReference type="EMBL" id="JABFMT010000046">
    <property type="protein sequence ID" value="NUU04526.1"/>
    <property type="molecule type" value="Genomic_DNA"/>
</dbReference>
<organism evidence="1 2">
    <name type="scientific">Herbaspirillum robiniae</name>
    <dbReference type="NCBI Taxonomy" id="2014887"/>
    <lineage>
        <taxon>Bacteria</taxon>
        <taxon>Pseudomonadati</taxon>
        <taxon>Pseudomonadota</taxon>
        <taxon>Betaproteobacteria</taxon>
        <taxon>Burkholderiales</taxon>
        <taxon>Oxalobacteraceae</taxon>
        <taxon>Herbaspirillum</taxon>
    </lineage>
</organism>
<comment type="caution">
    <text evidence="1">The sequence shown here is derived from an EMBL/GenBank/DDBJ whole genome shotgun (WGS) entry which is preliminary data.</text>
</comment>
<dbReference type="RefSeq" id="WP_175354951.1">
    <property type="nucleotide sequence ID" value="NZ_JABFMT010000046.1"/>
</dbReference>
<evidence type="ECO:0008006" key="3">
    <source>
        <dbReference type="Google" id="ProtNLM"/>
    </source>
</evidence>
<protein>
    <recommendedName>
        <fullName evidence="3">Secreted protein</fullName>
    </recommendedName>
</protein>
<gene>
    <name evidence="1" type="ORF">HNO84_23205</name>
</gene>
<name>A0ABX2M9P9_9BURK</name>
<keyword evidence="2" id="KW-1185">Reference proteome</keyword>
<proteinExistence type="predicted"/>
<feature type="non-terminal residue" evidence="1">
    <location>
        <position position="1"/>
    </location>
</feature>
<sequence length="108" mass="11822">VALPSNAHAYRLLIFKDLVCASGGAVCVAGKSFCLSAAEKRDYEVVFESRQLLFYAFLKFFISAFLTSRLDKSFKNSSKPSASRLHIGSSFVSLCASRQQGANYSNAH</sequence>
<evidence type="ECO:0000313" key="2">
    <source>
        <dbReference type="Proteomes" id="UP000536746"/>
    </source>
</evidence>